<dbReference type="InterPro" id="IPR022893">
    <property type="entry name" value="Shikimate_DH_fam"/>
</dbReference>
<evidence type="ECO:0000259" key="2">
    <source>
        <dbReference type="Pfam" id="PF08501"/>
    </source>
</evidence>
<dbReference type="Pfam" id="PF07991">
    <property type="entry name" value="KARI_N"/>
    <property type="match status" value="1"/>
</dbReference>
<dbReference type="InterPro" id="IPR036291">
    <property type="entry name" value="NAD(P)-bd_dom_sf"/>
</dbReference>
<dbReference type="Gene3D" id="3.40.50.720">
    <property type="entry name" value="NAD(P)-binding Rossmann-like Domain"/>
    <property type="match status" value="1"/>
</dbReference>
<feature type="domain" description="Shikimate dehydrogenase substrate binding N-terminal" evidence="2">
    <location>
        <begin position="5"/>
        <end position="82"/>
    </location>
</feature>
<dbReference type="PANTHER" id="PTHR21089:SF1">
    <property type="entry name" value="BIFUNCTIONAL 3-DEHYDROQUINATE DEHYDRATASE_SHIKIMATE DEHYDROGENASE, CHLOROPLASTIC"/>
    <property type="match status" value="1"/>
</dbReference>
<comment type="caution">
    <text evidence="3">The sequence shown here is derived from an EMBL/GenBank/DDBJ whole genome shotgun (WGS) entry which is preliminary data.</text>
</comment>
<evidence type="ECO:0000259" key="1">
    <source>
        <dbReference type="Pfam" id="PF07991"/>
    </source>
</evidence>
<sequence length="251" mass="27583">MKFGLLGESISHSKSPQLFKAGYPLGEHSYELLDFKSAKEGIEYAISNGFTAINVTTPFKDTAAGLANALDGSSKRAWASNLLYFKSGKIYGFNTDYCGVKDSLKDYVSEGMRAVILGCGGAGRAAAVALKDMGVDVIISTRDEFTGEPFAFAERIGYCRMDSVKEFAKKSHIIVDAIPVRHLKLSSFNFRGKVVLEARYNNPTLKRSVIRDGGEYISGISWLLHQAIPSFRIFTGEEPNIHAMEILASEW</sequence>
<dbReference type="GO" id="GO:0009423">
    <property type="term" value="P:chorismate biosynthetic process"/>
    <property type="evidence" value="ECO:0007669"/>
    <property type="project" value="TreeGrafter"/>
</dbReference>
<dbReference type="PANTHER" id="PTHR21089">
    <property type="entry name" value="SHIKIMATE DEHYDROGENASE"/>
    <property type="match status" value="1"/>
</dbReference>
<dbReference type="SUPFAM" id="SSF51735">
    <property type="entry name" value="NAD(P)-binding Rossmann-fold domains"/>
    <property type="match status" value="1"/>
</dbReference>
<reference evidence="3" key="1">
    <citation type="submission" date="2019-08" db="EMBL/GenBank/DDBJ databases">
        <authorList>
            <person name="Kucharzyk K."/>
            <person name="Murdoch R.W."/>
            <person name="Higgins S."/>
            <person name="Loffler F."/>
        </authorList>
    </citation>
    <scope>NUCLEOTIDE SEQUENCE</scope>
</reference>
<dbReference type="GO" id="GO:0019632">
    <property type="term" value="P:shikimate metabolic process"/>
    <property type="evidence" value="ECO:0007669"/>
    <property type="project" value="TreeGrafter"/>
</dbReference>
<gene>
    <name evidence="3" type="primary">aroE_14</name>
    <name evidence="3" type="ORF">SDC9_33669</name>
</gene>
<name>A0A644V8L4_9ZZZZ</name>
<keyword evidence="3" id="KW-0560">Oxidoreductase</keyword>
<dbReference type="Pfam" id="PF08501">
    <property type="entry name" value="Shikimate_dh_N"/>
    <property type="match status" value="1"/>
</dbReference>
<dbReference type="AlphaFoldDB" id="A0A644V8L4"/>
<dbReference type="Gene3D" id="3.40.50.10860">
    <property type="entry name" value="Leucine Dehydrogenase, chain A, domain 1"/>
    <property type="match status" value="1"/>
</dbReference>
<evidence type="ECO:0000313" key="3">
    <source>
        <dbReference type="EMBL" id="MPL87668.1"/>
    </source>
</evidence>
<proteinExistence type="predicted"/>
<dbReference type="InterPro" id="IPR013116">
    <property type="entry name" value="KARI_N"/>
</dbReference>
<dbReference type="GO" id="GO:0004764">
    <property type="term" value="F:shikimate 3-dehydrogenase (NADP+) activity"/>
    <property type="evidence" value="ECO:0007669"/>
    <property type="project" value="UniProtKB-EC"/>
</dbReference>
<accession>A0A644V8L4</accession>
<dbReference type="InterPro" id="IPR046346">
    <property type="entry name" value="Aminoacid_DH-like_N_sf"/>
</dbReference>
<organism evidence="3">
    <name type="scientific">bioreactor metagenome</name>
    <dbReference type="NCBI Taxonomy" id="1076179"/>
    <lineage>
        <taxon>unclassified sequences</taxon>
        <taxon>metagenomes</taxon>
        <taxon>ecological metagenomes</taxon>
    </lineage>
</organism>
<protein>
    <submittedName>
        <fullName evidence="3">Shikimate dehydrogenase (NADP(+))</fullName>
        <ecNumber evidence="3">1.1.1.25</ecNumber>
    </submittedName>
</protein>
<feature type="domain" description="KARI N-terminal Rossmann" evidence="1">
    <location>
        <begin position="113"/>
        <end position="179"/>
    </location>
</feature>
<dbReference type="EC" id="1.1.1.25" evidence="3"/>
<dbReference type="SUPFAM" id="SSF53223">
    <property type="entry name" value="Aminoacid dehydrogenase-like, N-terminal domain"/>
    <property type="match status" value="1"/>
</dbReference>
<dbReference type="EMBL" id="VSSQ01000242">
    <property type="protein sequence ID" value="MPL87668.1"/>
    <property type="molecule type" value="Genomic_DNA"/>
</dbReference>
<dbReference type="InterPro" id="IPR013708">
    <property type="entry name" value="Shikimate_DH-bd_N"/>
</dbReference>